<keyword evidence="2" id="KW-1185">Reference proteome</keyword>
<gene>
    <name evidence="1" type="ordered locus">Oweho_1314</name>
</gene>
<dbReference type="Proteomes" id="UP000005631">
    <property type="component" value="Chromosome"/>
</dbReference>
<dbReference type="RefSeq" id="WP_014201669.1">
    <property type="nucleotide sequence ID" value="NC_016599.1"/>
</dbReference>
<organism evidence="1 2">
    <name type="scientific">Owenweeksia hongkongensis (strain DSM 17368 / CIP 108786 / JCM 12287 / NRRL B-23963 / UST20020801)</name>
    <dbReference type="NCBI Taxonomy" id="926562"/>
    <lineage>
        <taxon>Bacteria</taxon>
        <taxon>Pseudomonadati</taxon>
        <taxon>Bacteroidota</taxon>
        <taxon>Flavobacteriia</taxon>
        <taxon>Flavobacteriales</taxon>
        <taxon>Owenweeksiaceae</taxon>
        <taxon>Owenweeksia</taxon>
    </lineage>
</organism>
<dbReference type="InterPro" id="IPR045538">
    <property type="entry name" value="CIS_TMP"/>
</dbReference>
<protein>
    <submittedName>
        <fullName evidence="1">Uncharacterized protein</fullName>
    </submittedName>
</protein>
<dbReference type="STRING" id="926562.Oweho_1314"/>
<dbReference type="eggNOG" id="COG4942">
    <property type="taxonomic scope" value="Bacteria"/>
</dbReference>
<name>G8R6X8_OWEHD</name>
<evidence type="ECO:0000313" key="1">
    <source>
        <dbReference type="EMBL" id="AEV32313.1"/>
    </source>
</evidence>
<dbReference type="Pfam" id="PF19268">
    <property type="entry name" value="CIS_TMP"/>
    <property type="match status" value="2"/>
</dbReference>
<reference evidence="1 2" key="1">
    <citation type="journal article" date="2012" name="Stand. Genomic Sci.">
        <title>Genome sequence of the orange-pigmented seawater bacterium Owenweeksia hongkongensis type strain (UST20020801(T)).</title>
        <authorList>
            <person name="Riedel T."/>
            <person name="Held B."/>
            <person name="Nolan M."/>
            <person name="Lucas S."/>
            <person name="Lapidus A."/>
            <person name="Tice H."/>
            <person name="Del Rio T.G."/>
            <person name="Cheng J.F."/>
            <person name="Han C."/>
            <person name="Tapia R."/>
            <person name="Goodwin L.A."/>
            <person name="Pitluck S."/>
            <person name="Liolios K."/>
            <person name="Mavromatis K."/>
            <person name="Pagani I."/>
            <person name="Ivanova N."/>
            <person name="Mikhailova N."/>
            <person name="Pati A."/>
            <person name="Chen A."/>
            <person name="Palaniappan K."/>
            <person name="Rohde M."/>
            <person name="Tindall B.J."/>
            <person name="Detter J.C."/>
            <person name="Goker M."/>
            <person name="Woyke T."/>
            <person name="Bristow J."/>
            <person name="Eisen J.A."/>
            <person name="Markowitz V."/>
            <person name="Hugenholtz P."/>
            <person name="Klenk H.P."/>
            <person name="Kyrpides N.C."/>
        </authorList>
    </citation>
    <scope>NUCLEOTIDE SEQUENCE</scope>
    <source>
        <strain evidence="2">DSM 17368 / JCM 12287 / NRRL B-23963</strain>
    </source>
</reference>
<evidence type="ECO:0000313" key="2">
    <source>
        <dbReference type="Proteomes" id="UP000005631"/>
    </source>
</evidence>
<proteinExistence type="predicted"/>
<dbReference type="HOGENOM" id="CLU_255708_0_0_10"/>
<dbReference type="OrthoDB" id="1488184at2"/>
<dbReference type="EMBL" id="CP003156">
    <property type="protein sequence ID" value="AEV32313.1"/>
    <property type="molecule type" value="Genomic_DNA"/>
</dbReference>
<sequence>MEDASRQHIIGSQNYSISIDDEKDAHNIQSSVSILQDTAIRSIIERMLDKYDDPDVVNQFAQVELNLGSIPKSNFEDELVKRIEEQLLLFFANRTDDRGRLRGGTRKTLQHSLLNKLEYFLVNGHHRWDGVKNLSPQQILQQLTARKSKALTELLKQIGKKEQVRKRLVYQFHDEALEALVHLVKPQEADVIVGAARNVIKAPADRTLPRLVRGNLRNAVWEVIMAYLFVSGKSFTDKRSFLKYLIANVAIRFKITYDSLLGAITKSLEYDKSAMTTEFKSILRALEDDHKKSESISVGQTPEATNIDKKQFLQALEIFMHTGVLKFPAIYTFSREGIREELKRLLRADDSYVLNRVEGWLFEPSIKARLPELIDFRMLVLFFKKRKNASFSWALKFLEHIEDLKDRQTHSVADLVEKNKVEILLSVVRKGSVSKGEVYHDVLIYLQRELVGSKALFKDWMDAFEEEYSNQKNWSEIHSSVKRFRTHLEKNQVATFYWERKFAASIAQEILTASESGRIESRELLFIQSLQRLEAKTDFSRVELLQVLIENRDLKKSKFFRDLLSALETERKQEAYFRSIIEKELVPYLNKNEKELWGFWVAQYLPEWITRSGLTKIDFIRRLKRRAIVSTKYPELMRVLENIAGASSEEISIDDIVWEDQKMSTYLLKSILADFSKIKKASRSETVKAQALYLFEISEALRISFEEVLSILVKFTFSQSEYFETFKVLALMRDSQEFETFQRLILKRKTIAYKQELVLQILRTGEAPWWVKSYSIQEFNVDFRKLIDAKETRDKILRTLSNNDKTKVGIKYLDSNSIVWLIHESLSANKVENGSLAAEASKLADDLRNLGFLQSASVQQLKNELKKGVGKSGKKWFAKVLRTWLHNLSSAASIKFLELFAEKINGSAVAKFDDEIKDLFQHYNIEQTDVDLDVRLEGKGQNESLALEALQLADDLQNLGFLPKVSFQQLKGELAKGVWKSGKVWFMETLKTWLQTLPTEVKGQFLSFFKKRITALAVINWNDEIKALFQANEEEKSIENLDTAEETKLQNIIYREPFDMTEMEVVLGVGLGISQQILLKETFEVLKSVSSFLTQQEKKFLESGWVNFLIVARESGKLKVWETDKWSAVFYEYLLQKLGKGKAINVLYLSNEKTGIRKGPTNTVWSGIDKYLETESFKQPLSKTDEIPSEITEKEELDQDYKKLGEEKPKIMEEAIYMRNAGLVILTPYLKTLFERCELTEGGKFINEESIFRAAHILQYAAIGEIDHGEEDMIMAKVLCGLGLQSPIDRMLTLKEDEKEIVNGMLAAVTQQWKALNNTSVEGLQYSFLQREAKLMEEEEQYYMRVEQKSFDMLLDQLPWSIGRVKMSWMQKTLVTEWR</sequence>
<accession>G8R6X8</accession>
<dbReference type="KEGG" id="oho:Oweho_1314"/>